<dbReference type="GO" id="GO:0005737">
    <property type="term" value="C:cytoplasm"/>
    <property type="evidence" value="ECO:0007669"/>
    <property type="project" value="InterPro"/>
</dbReference>
<dbReference type="GO" id="GO:0004427">
    <property type="term" value="F:inorganic diphosphate phosphatase activity"/>
    <property type="evidence" value="ECO:0007669"/>
    <property type="project" value="InterPro"/>
</dbReference>
<organism evidence="1 2">
    <name type="scientific">Wuchereria bancrofti</name>
    <dbReference type="NCBI Taxonomy" id="6293"/>
    <lineage>
        <taxon>Eukaryota</taxon>
        <taxon>Metazoa</taxon>
        <taxon>Ecdysozoa</taxon>
        <taxon>Nematoda</taxon>
        <taxon>Chromadorea</taxon>
        <taxon>Rhabditida</taxon>
        <taxon>Spirurina</taxon>
        <taxon>Spiruromorpha</taxon>
        <taxon>Filarioidea</taxon>
        <taxon>Onchocercidae</taxon>
        <taxon>Wuchereria</taxon>
    </lineage>
</organism>
<evidence type="ECO:0000313" key="1">
    <source>
        <dbReference type="EMBL" id="EJW79588.1"/>
    </source>
</evidence>
<accession>J9EBS9</accession>
<dbReference type="Gene3D" id="3.90.80.10">
    <property type="entry name" value="Inorganic pyrophosphatase"/>
    <property type="match status" value="1"/>
</dbReference>
<dbReference type="Proteomes" id="UP000004810">
    <property type="component" value="Unassembled WGS sequence"/>
</dbReference>
<comment type="caution">
    <text evidence="1">The sequence shown here is derived from an EMBL/GenBank/DDBJ whole genome shotgun (WGS) entry which is preliminary data.</text>
</comment>
<dbReference type="EMBL" id="ADBV01005322">
    <property type="protein sequence ID" value="EJW79588.1"/>
    <property type="molecule type" value="Genomic_DNA"/>
</dbReference>
<dbReference type="AlphaFoldDB" id="J9EBS9"/>
<dbReference type="GO" id="GO:0006796">
    <property type="term" value="P:phosphate-containing compound metabolic process"/>
    <property type="evidence" value="ECO:0007669"/>
    <property type="project" value="InterPro"/>
</dbReference>
<gene>
    <name evidence="1" type="ORF">WUBG_09504</name>
</gene>
<feature type="non-terminal residue" evidence="1">
    <location>
        <position position="1"/>
    </location>
</feature>
<evidence type="ECO:0000313" key="2">
    <source>
        <dbReference type="Proteomes" id="UP000004810"/>
    </source>
</evidence>
<name>J9EBS9_WUCBA</name>
<dbReference type="InterPro" id="IPR036649">
    <property type="entry name" value="Pyrophosphatase_sf"/>
</dbReference>
<reference evidence="2" key="1">
    <citation type="submission" date="2012-08" db="EMBL/GenBank/DDBJ databases">
        <title>The Genome Sequence of Wuchereria bancrofti.</title>
        <authorList>
            <person name="Nutman T.B."/>
            <person name="Fink D.L."/>
            <person name="Russ C."/>
            <person name="Young S."/>
            <person name="Zeng Q."/>
            <person name="Koehrsen M."/>
            <person name="Alvarado L."/>
            <person name="Berlin A."/>
            <person name="Chapman S.B."/>
            <person name="Chen Z."/>
            <person name="Freedman E."/>
            <person name="Gellesch M."/>
            <person name="Goldberg J."/>
            <person name="Griggs A."/>
            <person name="Gujja S."/>
            <person name="Heilman E.R."/>
            <person name="Heiman D."/>
            <person name="Hepburn T."/>
            <person name="Howarth C."/>
            <person name="Jen D."/>
            <person name="Larson L."/>
            <person name="Lewis B."/>
            <person name="Mehta T."/>
            <person name="Park D."/>
            <person name="Pearson M."/>
            <person name="Roberts A."/>
            <person name="Saif S."/>
            <person name="Shea T."/>
            <person name="Shenoy N."/>
            <person name="Sisk P."/>
            <person name="Stolte C."/>
            <person name="Sykes S."/>
            <person name="Walk T."/>
            <person name="White J."/>
            <person name="Yandava C."/>
            <person name="Haas B."/>
            <person name="Henn M.R."/>
            <person name="Nusbaum C."/>
            <person name="Birren B."/>
        </authorList>
    </citation>
    <scope>NUCLEOTIDE SEQUENCE [LARGE SCALE GENOMIC DNA]</scope>
    <source>
        <strain evidence="2">NA</strain>
    </source>
</reference>
<sequence>VISETHEFWKRLVNESSPQLNTEMTCDMHETAHQANTDKWKKIIAEQPSSGAVKDIPKKLDKWHYIAE</sequence>
<protein>
    <submittedName>
        <fullName evidence="1">Uncharacterized protein</fullName>
    </submittedName>
</protein>
<dbReference type="GO" id="GO:0000287">
    <property type="term" value="F:magnesium ion binding"/>
    <property type="evidence" value="ECO:0007669"/>
    <property type="project" value="InterPro"/>
</dbReference>
<proteinExistence type="predicted"/>